<dbReference type="Pfam" id="PF13374">
    <property type="entry name" value="TPR_10"/>
    <property type="match status" value="1"/>
</dbReference>
<keyword evidence="3" id="KW-1185">Reference proteome</keyword>
<dbReference type="SUPFAM" id="SSF48452">
    <property type="entry name" value="TPR-like"/>
    <property type="match status" value="2"/>
</dbReference>
<dbReference type="EMBL" id="JAUEPO010000004">
    <property type="protein sequence ID" value="KAK3323199.1"/>
    <property type="molecule type" value="Genomic_DNA"/>
</dbReference>
<dbReference type="SMART" id="SM00028">
    <property type="entry name" value="TPR"/>
    <property type="match status" value="3"/>
</dbReference>
<dbReference type="InterPro" id="IPR056681">
    <property type="entry name" value="DUF7779"/>
</dbReference>
<dbReference type="InterPro" id="IPR019734">
    <property type="entry name" value="TPR_rpt"/>
</dbReference>
<evidence type="ECO:0000313" key="2">
    <source>
        <dbReference type="EMBL" id="KAK3323199.1"/>
    </source>
</evidence>
<gene>
    <name evidence="2" type="ORF">B0T19DRAFT_462543</name>
</gene>
<dbReference type="InterPro" id="IPR027417">
    <property type="entry name" value="P-loop_NTPase"/>
</dbReference>
<sequence length="780" mass="86805">MGSDSFSSFSSESSIGSLSTTRTPLFWLNDREPNKRFFQRTDIMRQVDAFLSPDDGPAPIGLKSCVLYGSHGIGKTELAIGYDAVFLLSAVGPESMVKGYCDMAEVLGFSTAEAAAHSPSSSQKKVLSWLRRPVIASGPPAGPEKLAKWLIILDNLDDLSHDMVSIVPRGSSGSLLITSVHPLSTFNEFFDSTGLEVPFLSSAEATKFIRFAGRRSSRDPEFDESETEHALEVAKRIGGEENTPFILGIVAGILSSSSQRKEDLEDFVQNFLDTGGLGRLFKKEVKGYLSHRYGHSSIASAWALNKVEPERQKLLEIFATLDYTSIPGSLFIHVPWNNAEPPKLALVASRGDWYQALTDLEYLSLVTRSENRGLRIHRIVRDCIVAMMQDSTAAIEEAFTSAVKLLKQAWPYALGTGVGEGHDNARWTQCLLVYPHVLALKETCKVFQDQLKGNEIIYDFVGLLNEASWYNYQLGRNKAAFEIIDDALAFCEHTTVDTFRLRSDMTGTRTNLSTGMSDPFVSLEYGKAWIDLESARYEETGVVTAQLAAANNSYGACLAYCARYDEARHYLGQSKLLRESLPGFKPSQNWSPLYYLGVTAWLEGKHEEARDFLEQALRDREHEYGPEDKVGMRCGMLYLALGNVYWSLGKSLLSSKFHQKALAQLNETVGKEHHFTAHAQYKVACHLMRNDKAESYREALELLKDASNIYATNEGLIPHEARCLYQAGEIYRHLGKKEESLKLQFEAVQKLKQAPLFKGPVLTLAPDITAFDAVIPGEAR</sequence>
<accession>A0AAE0IDN8</accession>
<dbReference type="Pfam" id="PF25000">
    <property type="entry name" value="DUF7779"/>
    <property type="match status" value="1"/>
</dbReference>
<dbReference type="InterPro" id="IPR011990">
    <property type="entry name" value="TPR-like_helical_dom_sf"/>
</dbReference>
<dbReference type="Gene3D" id="3.40.50.300">
    <property type="entry name" value="P-loop containing nucleotide triphosphate hydrolases"/>
    <property type="match status" value="1"/>
</dbReference>
<proteinExistence type="predicted"/>
<protein>
    <recommendedName>
        <fullName evidence="1">DUF7779 domain-containing protein</fullName>
    </recommendedName>
</protein>
<evidence type="ECO:0000259" key="1">
    <source>
        <dbReference type="Pfam" id="PF25000"/>
    </source>
</evidence>
<reference evidence="2" key="2">
    <citation type="submission" date="2023-06" db="EMBL/GenBank/DDBJ databases">
        <authorList>
            <consortium name="Lawrence Berkeley National Laboratory"/>
            <person name="Haridas S."/>
            <person name="Hensen N."/>
            <person name="Bonometti L."/>
            <person name="Westerberg I."/>
            <person name="Brannstrom I.O."/>
            <person name="Guillou S."/>
            <person name="Cros-Aarteil S."/>
            <person name="Calhoun S."/>
            <person name="Kuo A."/>
            <person name="Mondo S."/>
            <person name="Pangilinan J."/>
            <person name="Riley R."/>
            <person name="Labutti K."/>
            <person name="Andreopoulos B."/>
            <person name="Lipzen A."/>
            <person name="Chen C."/>
            <person name="Yanf M."/>
            <person name="Daum C."/>
            <person name="Ng V."/>
            <person name="Clum A."/>
            <person name="Steindorff A."/>
            <person name="Ohm R."/>
            <person name="Martin F."/>
            <person name="Silar P."/>
            <person name="Natvig D."/>
            <person name="Lalanne C."/>
            <person name="Gautier V."/>
            <person name="Ament-Velasquez S.L."/>
            <person name="Kruys A."/>
            <person name="Hutchinson M.I."/>
            <person name="Powell A.J."/>
            <person name="Barry K."/>
            <person name="Miller A.N."/>
            <person name="Grigoriev I.V."/>
            <person name="Debuchy R."/>
            <person name="Gladieux P."/>
            <person name="Thoren M.H."/>
            <person name="Johannesson H."/>
        </authorList>
    </citation>
    <scope>NUCLEOTIDE SEQUENCE</scope>
    <source>
        <strain evidence="2">SMH4131-1</strain>
    </source>
</reference>
<dbReference type="Proteomes" id="UP001286456">
    <property type="component" value="Unassembled WGS sequence"/>
</dbReference>
<name>A0AAE0IDN8_9PEZI</name>
<dbReference type="Gene3D" id="1.25.40.10">
    <property type="entry name" value="Tetratricopeptide repeat domain"/>
    <property type="match status" value="2"/>
</dbReference>
<dbReference type="AlphaFoldDB" id="A0AAE0IDN8"/>
<organism evidence="2 3">
    <name type="scientific">Cercophora scortea</name>
    <dbReference type="NCBI Taxonomy" id="314031"/>
    <lineage>
        <taxon>Eukaryota</taxon>
        <taxon>Fungi</taxon>
        <taxon>Dikarya</taxon>
        <taxon>Ascomycota</taxon>
        <taxon>Pezizomycotina</taxon>
        <taxon>Sordariomycetes</taxon>
        <taxon>Sordariomycetidae</taxon>
        <taxon>Sordariales</taxon>
        <taxon>Lasiosphaeriaceae</taxon>
        <taxon>Cercophora</taxon>
    </lineage>
</organism>
<evidence type="ECO:0000313" key="3">
    <source>
        <dbReference type="Proteomes" id="UP001286456"/>
    </source>
</evidence>
<reference evidence="2" key="1">
    <citation type="journal article" date="2023" name="Mol. Phylogenet. Evol.">
        <title>Genome-scale phylogeny and comparative genomics of the fungal order Sordariales.</title>
        <authorList>
            <person name="Hensen N."/>
            <person name="Bonometti L."/>
            <person name="Westerberg I."/>
            <person name="Brannstrom I.O."/>
            <person name="Guillou S."/>
            <person name="Cros-Aarteil S."/>
            <person name="Calhoun S."/>
            <person name="Haridas S."/>
            <person name="Kuo A."/>
            <person name="Mondo S."/>
            <person name="Pangilinan J."/>
            <person name="Riley R."/>
            <person name="LaButti K."/>
            <person name="Andreopoulos B."/>
            <person name="Lipzen A."/>
            <person name="Chen C."/>
            <person name="Yan M."/>
            <person name="Daum C."/>
            <person name="Ng V."/>
            <person name="Clum A."/>
            <person name="Steindorff A."/>
            <person name="Ohm R.A."/>
            <person name="Martin F."/>
            <person name="Silar P."/>
            <person name="Natvig D.O."/>
            <person name="Lalanne C."/>
            <person name="Gautier V."/>
            <person name="Ament-Velasquez S.L."/>
            <person name="Kruys A."/>
            <person name="Hutchinson M.I."/>
            <person name="Powell A.J."/>
            <person name="Barry K."/>
            <person name="Miller A.N."/>
            <person name="Grigoriev I.V."/>
            <person name="Debuchy R."/>
            <person name="Gladieux P."/>
            <person name="Hiltunen Thoren M."/>
            <person name="Johannesson H."/>
        </authorList>
    </citation>
    <scope>NUCLEOTIDE SEQUENCE</scope>
    <source>
        <strain evidence="2">SMH4131-1</strain>
    </source>
</reference>
<dbReference type="SUPFAM" id="SSF52540">
    <property type="entry name" value="P-loop containing nucleoside triphosphate hydrolases"/>
    <property type="match status" value="1"/>
</dbReference>
<feature type="domain" description="DUF7779" evidence="1">
    <location>
        <begin position="302"/>
        <end position="391"/>
    </location>
</feature>
<comment type="caution">
    <text evidence="2">The sequence shown here is derived from an EMBL/GenBank/DDBJ whole genome shotgun (WGS) entry which is preliminary data.</text>
</comment>